<dbReference type="OrthoDB" id="7474955at2"/>
<accession>A0A437JBZ5</accession>
<organism evidence="1 2">
    <name type="scientific">Sphingobium algorifonticola</name>
    <dbReference type="NCBI Taxonomy" id="2008318"/>
    <lineage>
        <taxon>Bacteria</taxon>
        <taxon>Pseudomonadati</taxon>
        <taxon>Pseudomonadota</taxon>
        <taxon>Alphaproteobacteria</taxon>
        <taxon>Sphingomonadales</taxon>
        <taxon>Sphingomonadaceae</taxon>
        <taxon>Sphingobium</taxon>
    </lineage>
</organism>
<keyword evidence="2" id="KW-1185">Reference proteome</keyword>
<proteinExistence type="predicted"/>
<name>A0A437JBZ5_9SPHN</name>
<dbReference type="EMBL" id="RZUL01000001">
    <property type="protein sequence ID" value="RVT43428.1"/>
    <property type="molecule type" value="Genomic_DNA"/>
</dbReference>
<protein>
    <submittedName>
        <fullName evidence="1">Uncharacterized protein</fullName>
    </submittedName>
</protein>
<comment type="caution">
    <text evidence="1">The sequence shown here is derived from an EMBL/GenBank/DDBJ whole genome shotgun (WGS) entry which is preliminary data.</text>
</comment>
<dbReference type="AlphaFoldDB" id="A0A437JBZ5"/>
<dbReference type="RefSeq" id="WP_127688964.1">
    <property type="nucleotide sequence ID" value="NZ_RZUL01000001.1"/>
</dbReference>
<dbReference type="Proteomes" id="UP000282977">
    <property type="component" value="Unassembled WGS sequence"/>
</dbReference>
<evidence type="ECO:0000313" key="1">
    <source>
        <dbReference type="EMBL" id="RVT43428.1"/>
    </source>
</evidence>
<evidence type="ECO:0000313" key="2">
    <source>
        <dbReference type="Proteomes" id="UP000282977"/>
    </source>
</evidence>
<reference evidence="1 2" key="1">
    <citation type="submission" date="2019-01" db="EMBL/GenBank/DDBJ databases">
        <authorList>
            <person name="Chen W.-M."/>
        </authorList>
    </citation>
    <scope>NUCLEOTIDE SEQUENCE [LARGE SCALE GENOMIC DNA]</scope>
    <source>
        <strain evidence="1 2">TLA-22</strain>
    </source>
</reference>
<sequence>MIAFTSALMLMLAANPADTMGKARQDYSACLSRFMQDALERKMDKDEYKGALKAKCADQEAAFRTAILASDKADGMNAKDSAADADDQIAEYLDKFTSEYEDYQSNAAPPGA</sequence>
<gene>
    <name evidence="1" type="ORF">ENE74_02010</name>
</gene>